<protein>
    <recommendedName>
        <fullName evidence="4">Condensin complex subunit 1 C-terminal domain-containing protein</fullName>
    </recommendedName>
</protein>
<dbReference type="STRING" id="282301.A0A267ETD1"/>
<dbReference type="SUPFAM" id="SSF48371">
    <property type="entry name" value="ARM repeat"/>
    <property type="match status" value="1"/>
</dbReference>
<organism evidence="1 3">
    <name type="scientific">Macrostomum lignano</name>
    <dbReference type="NCBI Taxonomy" id="282301"/>
    <lineage>
        <taxon>Eukaryota</taxon>
        <taxon>Metazoa</taxon>
        <taxon>Spiralia</taxon>
        <taxon>Lophotrochozoa</taxon>
        <taxon>Platyhelminthes</taxon>
        <taxon>Rhabditophora</taxon>
        <taxon>Macrostomorpha</taxon>
        <taxon>Macrostomida</taxon>
        <taxon>Macrostomidae</taxon>
        <taxon>Macrostomum</taxon>
    </lineage>
</organism>
<evidence type="ECO:0008006" key="4">
    <source>
        <dbReference type="Google" id="ProtNLM"/>
    </source>
</evidence>
<comment type="caution">
    <text evidence="1">The sequence shown here is derived from an EMBL/GenBank/DDBJ whole genome shotgun (WGS) entry which is preliminary data.</text>
</comment>
<dbReference type="InterPro" id="IPR011989">
    <property type="entry name" value="ARM-like"/>
</dbReference>
<dbReference type="AlphaFoldDB" id="A0A267ETD1"/>
<dbReference type="EMBL" id="NIVC01001794">
    <property type="protein sequence ID" value="PAA63992.1"/>
    <property type="molecule type" value="Genomic_DNA"/>
</dbReference>
<dbReference type="PANTHER" id="PTHR15599:SF1">
    <property type="entry name" value="RADIAL SPOKE HEAD 14 HOMOLOG"/>
    <property type="match status" value="1"/>
</dbReference>
<proteinExistence type="predicted"/>
<feature type="non-terminal residue" evidence="1">
    <location>
        <position position="1"/>
    </location>
</feature>
<dbReference type="Proteomes" id="UP000215902">
    <property type="component" value="Unassembled WGS sequence"/>
</dbReference>
<dbReference type="PANTHER" id="PTHR15599">
    <property type="entry name" value="RTDR1"/>
    <property type="match status" value="1"/>
</dbReference>
<name>A0A267ETD1_9PLAT</name>
<dbReference type="OrthoDB" id="409644at2759"/>
<evidence type="ECO:0000313" key="2">
    <source>
        <dbReference type="EMBL" id="PAA67764.1"/>
    </source>
</evidence>
<evidence type="ECO:0000313" key="1">
    <source>
        <dbReference type="EMBL" id="PAA63992.1"/>
    </source>
</evidence>
<sequence length="343" mass="37297">SKMATSVISANLPPNIDPTKATMAYGNGALRRLNRELQDTENMLTRQKAVKALCDYLHDHEHVAAAIHEGIVVSLKSLLRDTDVTCRQLSTMCFYVISQHSVGREAILDTGTIEPLSALFEDAEDICRRNAHMAIEMLSEVPFGADGIVQAALVPKLIEKVKSEHDEIKEYILDTLHFCLIVNTQDALKAHGMEVFTSLLASNLATIRAKAARDIMDLSVPLDGKDKAVEVGTVPALIGLLGDNASAVRANAAGALSFIAVTTQGKYTALNADCVNPLLPLVNDPNSEVRVNALKVVTCLAEAPEGRKILTGHVEQIRQLESDEITNVRKHAEIAVRVITWRP</sequence>
<dbReference type="InterPro" id="IPR016024">
    <property type="entry name" value="ARM-type_fold"/>
</dbReference>
<dbReference type="InterPro" id="IPR042856">
    <property type="entry name" value="RSP14"/>
</dbReference>
<gene>
    <name evidence="2" type="ORF">BOX15_Mlig006473g1</name>
    <name evidence="1" type="ORF">BOX15_Mlig006473g2</name>
</gene>
<reference evidence="1 3" key="1">
    <citation type="submission" date="2017-06" db="EMBL/GenBank/DDBJ databases">
        <title>A platform for efficient transgenesis in Macrostomum lignano, a flatworm model organism for stem cell research.</title>
        <authorList>
            <person name="Berezikov E."/>
        </authorList>
    </citation>
    <scope>NUCLEOTIDE SEQUENCE [LARGE SCALE GENOMIC DNA]</scope>
    <source>
        <strain evidence="1">DV1</strain>
        <tissue evidence="1">Whole organism</tissue>
    </source>
</reference>
<dbReference type="EMBL" id="NIVC01001456">
    <property type="protein sequence ID" value="PAA67764.1"/>
    <property type="molecule type" value="Genomic_DNA"/>
</dbReference>
<dbReference type="Gene3D" id="1.25.10.10">
    <property type="entry name" value="Leucine-rich Repeat Variant"/>
    <property type="match status" value="2"/>
</dbReference>
<accession>A0A267ETD1</accession>
<evidence type="ECO:0000313" key="3">
    <source>
        <dbReference type="Proteomes" id="UP000215902"/>
    </source>
</evidence>
<keyword evidence="3" id="KW-1185">Reference proteome</keyword>